<dbReference type="InterPro" id="IPR049677">
    <property type="entry name" value="QatD"/>
</dbReference>
<proteinExistence type="predicted"/>
<dbReference type="InterPro" id="IPR001130">
    <property type="entry name" value="TatD-like"/>
</dbReference>
<feature type="binding site" evidence="1">
    <location>
        <position position="194"/>
    </location>
    <ligand>
        <name>a divalent metal cation</name>
        <dbReference type="ChEBI" id="CHEBI:60240"/>
        <label>1</label>
    </ligand>
</feature>
<feature type="binding site" evidence="1">
    <location>
        <position position="5"/>
    </location>
    <ligand>
        <name>a divalent metal cation</name>
        <dbReference type="ChEBI" id="CHEBI:60240"/>
        <label>1</label>
    </ligand>
</feature>
<sequence>MIDFHCHLDLYPDPEAAATGAQQDQVSVLSVTTTPSAFTGTATLAAGRPMIRTALGLHPELAHERSHELPLFDELVCTTPFVGEIGLDGSSRFAQTRTVQAEVFTHILRSCCDVGGRILSIHSRGAVRATLDALRESPDAGIPVLHWFTGTARQAEKAIEQGCWFSVGTSMLISARGRELVAMFPRDRVLTETDGPFATHEDRTVVPSDVAVTQRLLAACWDIEPSQAQDLVASNLQALLASGAEDRSAARPGDEPPTT</sequence>
<dbReference type="PIRSF" id="PIRSF005902">
    <property type="entry name" value="DNase_TatD"/>
    <property type="match status" value="1"/>
</dbReference>
<reference evidence="2 3" key="1">
    <citation type="submission" date="2019-06" db="EMBL/GenBank/DDBJ databases">
        <title>Sequencing the genomes of 1000 actinobacteria strains.</title>
        <authorList>
            <person name="Klenk H.-P."/>
        </authorList>
    </citation>
    <scope>NUCLEOTIDE SEQUENCE [LARGE SCALE GENOMIC DNA]</scope>
    <source>
        <strain evidence="2 3">DSM 19560</strain>
    </source>
</reference>
<dbReference type="SUPFAM" id="SSF51556">
    <property type="entry name" value="Metallo-dependent hydrolases"/>
    <property type="match status" value="1"/>
</dbReference>
<feature type="binding site" evidence="1">
    <location>
        <position position="146"/>
    </location>
    <ligand>
        <name>a divalent metal cation</name>
        <dbReference type="ChEBI" id="CHEBI:60240"/>
        <label>2</label>
    </ligand>
</feature>
<dbReference type="PANTHER" id="PTHR46124:SF2">
    <property type="entry name" value="D-AMINOACYL-TRNA DEACYLASE"/>
    <property type="match status" value="1"/>
</dbReference>
<dbReference type="Gene3D" id="3.20.20.140">
    <property type="entry name" value="Metal-dependent hydrolases"/>
    <property type="match status" value="1"/>
</dbReference>
<dbReference type="GO" id="GO:0046872">
    <property type="term" value="F:metal ion binding"/>
    <property type="evidence" value="ECO:0007669"/>
    <property type="project" value="UniProtKB-KW"/>
</dbReference>
<feature type="binding site" evidence="1">
    <location>
        <position position="7"/>
    </location>
    <ligand>
        <name>a divalent metal cation</name>
        <dbReference type="ChEBI" id="CHEBI:60240"/>
        <label>1</label>
    </ligand>
</feature>
<dbReference type="AlphaFoldDB" id="A0A561EAH1"/>
<evidence type="ECO:0000256" key="1">
    <source>
        <dbReference type="PIRSR" id="PIRSR005902-1"/>
    </source>
</evidence>
<keyword evidence="3" id="KW-1185">Reference proteome</keyword>
<dbReference type="RefSeq" id="WP_145226720.1">
    <property type="nucleotide sequence ID" value="NZ_VIVQ01000001.1"/>
</dbReference>
<evidence type="ECO:0000313" key="3">
    <source>
        <dbReference type="Proteomes" id="UP000318297"/>
    </source>
</evidence>
<gene>
    <name evidence="2" type="ORF">BKA23_1419</name>
</gene>
<accession>A0A561EAH1</accession>
<keyword evidence="1" id="KW-0479">Metal-binding</keyword>
<dbReference type="PANTHER" id="PTHR46124">
    <property type="entry name" value="D-AMINOACYL-TRNA DEACYLASE"/>
    <property type="match status" value="1"/>
</dbReference>
<dbReference type="GO" id="GO:0016788">
    <property type="term" value="F:hydrolase activity, acting on ester bonds"/>
    <property type="evidence" value="ECO:0007669"/>
    <property type="project" value="InterPro"/>
</dbReference>
<dbReference type="InterPro" id="IPR032466">
    <property type="entry name" value="Metal_Hydrolase"/>
</dbReference>
<feature type="binding site" evidence="1">
    <location>
        <position position="122"/>
    </location>
    <ligand>
        <name>a divalent metal cation</name>
        <dbReference type="ChEBI" id="CHEBI:60240"/>
        <label>2</label>
    </ligand>
</feature>
<organism evidence="2 3">
    <name type="scientific">Rudaeicoccus suwonensis</name>
    <dbReference type="NCBI Taxonomy" id="657409"/>
    <lineage>
        <taxon>Bacteria</taxon>
        <taxon>Bacillati</taxon>
        <taxon>Actinomycetota</taxon>
        <taxon>Actinomycetes</taxon>
        <taxon>Micrococcales</taxon>
        <taxon>Dermacoccaceae</taxon>
        <taxon>Rudaeicoccus</taxon>
    </lineage>
</organism>
<dbReference type="EMBL" id="VIVQ01000001">
    <property type="protein sequence ID" value="TWE12604.1"/>
    <property type="molecule type" value="Genomic_DNA"/>
</dbReference>
<dbReference type="Proteomes" id="UP000318297">
    <property type="component" value="Unassembled WGS sequence"/>
</dbReference>
<comment type="caution">
    <text evidence="2">The sequence shown here is derived from an EMBL/GenBank/DDBJ whole genome shotgun (WGS) entry which is preliminary data.</text>
</comment>
<protein>
    <submittedName>
        <fullName evidence="2">TatD DNase family protein</fullName>
    </submittedName>
</protein>
<feature type="binding site" evidence="1">
    <location>
        <position position="84"/>
    </location>
    <ligand>
        <name>a divalent metal cation</name>
        <dbReference type="ChEBI" id="CHEBI:60240"/>
        <label>1</label>
    </ligand>
</feature>
<dbReference type="Pfam" id="PF01026">
    <property type="entry name" value="TatD_DNase"/>
    <property type="match status" value="1"/>
</dbReference>
<name>A0A561EAH1_9MICO</name>
<dbReference type="OrthoDB" id="9810005at2"/>
<dbReference type="NCBIfam" id="NF041926">
    <property type="entry name" value="QatD"/>
    <property type="match status" value="1"/>
</dbReference>
<evidence type="ECO:0000313" key="2">
    <source>
        <dbReference type="EMBL" id="TWE12604.1"/>
    </source>
</evidence>